<feature type="transmembrane region" description="Helical" evidence="8">
    <location>
        <begin position="191"/>
        <end position="211"/>
    </location>
</feature>
<accession>A0A8H7PS58</accession>
<keyword evidence="5" id="KW-0029">Amino-acid transport</keyword>
<evidence type="ECO:0000256" key="7">
    <source>
        <dbReference type="ARBA" id="ARBA00023136"/>
    </source>
</evidence>
<dbReference type="EMBL" id="JAEPRA010000010">
    <property type="protein sequence ID" value="KAG2179282.1"/>
    <property type="molecule type" value="Genomic_DNA"/>
</dbReference>
<comment type="caution">
    <text evidence="10">The sequence shown here is derived from an EMBL/GenBank/DDBJ whole genome shotgun (WGS) entry which is preliminary data.</text>
</comment>
<evidence type="ECO:0000256" key="1">
    <source>
        <dbReference type="ARBA" id="ARBA00004141"/>
    </source>
</evidence>
<evidence type="ECO:0000259" key="9">
    <source>
        <dbReference type="Pfam" id="PF01490"/>
    </source>
</evidence>
<feature type="transmembrane region" description="Helical" evidence="8">
    <location>
        <begin position="73"/>
        <end position="96"/>
    </location>
</feature>
<evidence type="ECO:0000256" key="3">
    <source>
        <dbReference type="ARBA" id="ARBA00022448"/>
    </source>
</evidence>
<dbReference type="PANTHER" id="PTHR22950:SF458">
    <property type="entry name" value="SODIUM-COUPLED NEUTRAL AMINO ACID TRANSPORTER 11-RELATED"/>
    <property type="match status" value="1"/>
</dbReference>
<feature type="transmembrane region" description="Helical" evidence="8">
    <location>
        <begin position="157"/>
        <end position="179"/>
    </location>
</feature>
<keyword evidence="3" id="KW-0813">Transport</keyword>
<dbReference type="GO" id="GO:0016020">
    <property type="term" value="C:membrane"/>
    <property type="evidence" value="ECO:0007669"/>
    <property type="project" value="UniProtKB-SubCell"/>
</dbReference>
<dbReference type="PANTHER" id="PTHR22950">
    <property type="entry name" value="AMINO ACID TRANSPORTER"/>
    <property type="match status" value="1"/>
</dbReference>
<dbReference type="Proteomes" id="UP000612746">
    <property type="component" value="Unassembled WGS sequence"/>
</dbReference>
<sequence length="457" mass="49647">MTNSPHLPTTYGAGVRTAPSTTLTASERDLLQSDTPGYGHRSFIEVAFNLVNATLGAGIIGLAYAVLSCGVVLGTIVALVVAFMTYISLYMMVLVGKKNHLYQVAQLAQFAVGKHGFHLYNFFVFFQLLGVTTSYFILIGDSIPVLFEQYFPDIPLLANRAFVISVVSWVFLVTNSLQIFPLHLSRSIGTIANWSIVSVLLLPVILLTVIIRCPAYASQHSSPVTVVGPDVFGSLGIMAFAFGCAQVAFSNFLSLKDQSAKSWSKTTATATSLSLVLALGFGYIGYFTFGVDVQANMFLNFSPTDPIINIGRFALAISLVLTIPTAFYPAREALQMMLGFDSRRQRPTNLQHLILTFSLFAVMVALGMNIRSLGKVYGIVGGVTATMLNYMMPGCAYLRAFAFKRWTKADSEESTQALLQSDEDEAGHSLFLEIVAIGLLIVGAFVMVVSVYCVVRN</sequence>
<dbReference type="InterPro" id="IPR013057">
    <property type="entry name" value="AA_transpt_TM"/>
</dbReference>
<name>A0A8H7PS58_9FUNG</name>
<feature type="transmembrane region" description="Helical" evidence="8">
    <location>
        <begin position="430"/>
        <end position="452"/>
    </location>
</feature>
<keyword evidence="6 8" id="KW-1133">Transmembrane helix</keyword>
<keyword evidence="4 8" id="KW-0812">Transmembrane</keyword>
<evidence type="ECO:0000256" key="6">
    <source>
        <dbReference type="ARBA" id="ARBA00022989"/>
    </source>
</evidence>
<feature type="transmembrane region" description="Helical" evidence="8">
    <location>
        <begin position="117"/>
        <end position="137"/>
    </location>
</feature>
<keyword evidence="11" id="KW-1185">Reference proteome</keyword>
<comment type="similarity">
    <text evidence="2">Belongs to the amino acid/polyamine transporter 2 family.</text>
</comment>
<evidence type="ECO:0000256" key="8">
    <source>
        <dbReference type="SAM" id="Phobius"/>
    </source>
</evidence>
<evidence type="ECO:0000313" key="11">
    <source>
        <dbReference type="Proteomes" id="UP000612746"/>
    </source>
</evidence>
<feature type="transmembrane region" description="Helical" evidence="8">
    <location>
        <begin position="307"/>
        <end position="329"/>
    </location>
</feature>
<evidence type="ECO:0000313" key="10">
    <source>
        <dbReference type="EMBL" id="KAG2179282.1"/>
    </source>
</evidence>
<feature type="domain" description="Amino acid transporter transmembrane" evidence="9">
    <location>
        <begin position="42"/>
        <end position="409"/>
    </location>
</feature>
<proteinExistence type="inferred from homology"/>
<feature type="transmembrane region" description="Helical" evidence="8">
    <location>
        <begin position="46"/>
        <end position="67"/>
    </location>
</feature>
<keyword evidence="7 8" id="KW-0472">Membrane</keyword>
<feature type="transmembrane region" description="Helical" evidence="8">
    <location>
        <begin position="350"/>
        <end position="370"/>
    </location>
</feature>
<dbReference type="AlphaFoldDB" id="A0A8H7PS58"/>
<feature type="transmembrane region" description="Helical" evidence="8">
    <location>
        <begin position="231"/>
        <end position="255"/>
    </location>
</feature>
<feature type="transmembrane region" description="Helical" evidence="8">
    <location>
        <begin position="376"/>
        <end position="398"/>
    </location>
</feature>
<evidence type="ECO:0000256" key="5">
    <source>
        <dbReference type="ARBA" id="ARBA00022970"/>
    </source>
</evidence>
<dbReference type="Pfam" id="PF01490">
    <property type="entry name" value="Aa_trans"/>
    <property type="match status" value="1"/>
</dbReference>
<dbReference type="GO" id="GO:0015179">
    <property type="term" value="F:L-amino acid transmembrane transporter activity"/>
    <property type="evidence" value="ECO:0007669"/>
    <property type="project" value="TreeGrafter"/>
</dbReference>
<protein>
    <recommendedName>
        <fullName evidence="9">Amino acid transporter transmembrane domain-containing protein</fullName>
    </recommendedName>
</protein>
<evidence type="ECO:0000256" key="2">
    <source>
        <dbReference type="ARBA" id="ARBA00008066"/>
    </source>
</evidence>
<organism evidence="10 11">
    <name type="scientific">Umbelopsis vinacea</name>
    <dbReference type="NCBI Taxonomy" id="44442"/>
    <lineage>
        <taxon>Eukaryota</taxon>
        <taxon>Fungi</taxon>
        <taxon>Fungi incertae sedis</taxon>
        <taxon>Mucoromycota</taxon>
        <taxon>Mucoromycotina</taxon>
        <taxon>Umbelopsidomycetes</taxon>
        <taxon>Umbelopsidales</taxon>
        <taxon>Umbelopsidaceae</taxon>
        <taxon>Umbelopsis</taxon>
    </lineage>
</organism>
<comment type="subcellular location">
    <subcellularLocation>
        <location evidence="1">Membrane</location>
        <topology evidence="1">Multi-pass membrane protein</topology>
    </subcellularLocation>
</comment>
<evidence type="ECO:0000256" key="4">
    <source>
        <dbReference type="ARBA" id="ARBA00022692"/>
    </source>
</evidence>
<feature type="transmembrane region" description="Helical" evidence="8">
    <location>
        <begin position="267"/>
        <end position="287"/>
    </location>
</feature>
<dbReference type="OrthoDB" id="28208at2759"/>
<gene>
    <name evidence="10" type="ORF">INT44_006127</name>
</gene>
<reference evidence="10" key="1">
    <citation type="submission" date="2020-12" db="EMBL/GenBank/DDBJ databases">
        <title>Metabolic potential, ecology and presence of endohyphal bacteria is reflected in genomic diversity of Mucoromycotina.</title>
        <authorList>
            <person name="Muszewska A."/>
            <person name="Okrasinska A."/>
            <person name="Steczkiewicz K."/>
            <person name="Drgas O."/>
            <person name="Orlowska M."/>
            <person name="Perlinska-Lenart U."/>
            <person name="Aleksandrzak-Piekarczyk T."/>
            <person name="Szatraj K."/>
            <person name="Zielenkiewicz U."/>
            <person name="Pilsyk S."/>
            <person name="Malc E."/>
            <person name="Mieczkowski P."/>
            <person name="Kruszewska J.S."/>
            <person name="Biernat P."/>
            <person name="Pawlowska J."/>
        </authorList>
    </citation>
    <scope>NUCLEOTIDE SEQUENCE</scope>
    <source>
        <strain evidence="10">WA0000051536</strain>
    </source>
</reference>